<evidence type="ECO:0000256" key="3">
    <source>
        <dbReference type="ARBA" id="ARBA00022723"/>
    </source>
</evidence>
<keyword evidence="2" id="KW-0662">Pyridine nucleotide biosynthesis</keyword>
<accession>A0A2N1JAP8</accession>
<protein>
    <recommendedName>
        <fullName evidence="6">nicotinamidase</fullName>
        <ecNumber evidence="6">3.5.1.19</ecNumber>
    </recommendedName>
    <alternativeName>
        <fullName evidence="7">Nicotinamide deamidase</fullName>
    </alternativeName>
</protein>
<reference evidence="9 10" key="1">
    <citation type="submission" date="2017-10" db="EMBL/GenBank/DDBJ databases">
        <title>A novel species of cold-tolerant Malassezia isolated from bats.</title>
        <authorList>
            <person name="Lorch J.M."/>
            <person name="Palmer J.M."/>
            <person name="Vanderwolf K.J."/>
            <person name="Schmidt K.Z."/>
            <person name="Verant M.L."/>
            <person name="Weller T.J."/>
            <person name="Blehert D.S."/>
        </authorList>
    </citation>
    <scope>NUCLEOTIDE SEQUENCE [LARGE SCALE GENOMIC DNA]</scope>
    <source>
        <strain evidence="9 10">NWHC:44797-103</strain>
    </source>
</reference>
<dbReference type="PANTHER" id="PTHR11080:SF2">
    <property type="entry name" value="LD05707P"/>
    <property type="match status" value="1"/>
</dbReference>
<dbReference type="GO" id="GO:0046872">
    <property type="term" value="F:metal ion binding"/>
    <property type="evidence" value="ECO:0007669"/>
    <property type="project" value="UniProtKB-KW"/>
</dbReference>
<dbReference type="InterPro" id="IPR052347">
    <property type="entry name" value="Isochorismatase_Nicotinamidase"/>
</dbReference>
<dbReference type="AlphaFoldDB" id="A0A2N1JAP8"/>
<dbReference type="EMBL" id="KZ454991">
    <property type="protein sequence ID" value="PKI83617.1"/>
    <property type="molecule type" value="Genomic_DNA"/>
</dbReference>
<dbReference type="GO" id="GO:0019363">
    <property type="term" value="P:pyridine nucleotide biosynthetic process"/>
    <property type="evidence" value="ECO:0007669"/>
    <property type="project" value="UniProtKB-KW"/>
</dbReference>
<evidence type="ECO:0000256" key="7">
    <source>
        <dbReference type="ARBA" id="ARBA00043224"/>
    </source>
</evidence>
<dbReference type="InterPro" id="IPR036380">
    <property type="entry name" value="Isochorismatase-like_sf"/>
</dbReference>
<dbReference type="SUPFAM" id="SSF52499">
    <property type="entry name" value="Isochorismatase-like hydrolases"/>
    <property type="match status" value="1"/>
</dbReference>
<evidence type="ECO:0000256" key="2">
    <source>
        <dbReference type="ARBA" id="ARBA00022642"/>
    </source>
</evidence>
<dbReference type="Gene3D" id="3.40.50.850">
    <property type="entry name" value="Isochorismatase-like"/>
    <property type="match status" value="1"/>
</dbReference>
<evidence type="ECO:0000256" key="6">
    <source>
        <dbReference type="ARBA" id="ARBA00039017"/>
    </source>
</evidence>
<dbReference type="PANTHER" id="PTHR11080">
    <property type="entry name" value="PYRAZINAMIDASE/NICOTINAMIDASE"/>
    <property type="match status" value="1"/>
</dbReference>
<organism evidence="9 10">
    <name type="scientific">Malassezia vespertilionis</name>
    <dbReference type="NCBI Taxonomy" id="2020962"/>
    <lineage>
        <taxon>Eukaryota</taxon>
        <taxon>Fungi</taxon>
        <taxon>Dikarya</taxon>
        <taxon>Basidiomycota</taxon>
        <taxon>Ustilaginomycotina</taxon>
        <taxon>Malasseziomycetes</taxon>
        <taxon>Malasseziales</taxon>
        <taxon>Malasseziaceae</taxon>
        <taxon>Malassezia</taxon>
    </lineage>
</organism>
<dbReference type="Pfam" id="PF00857">
    <property type="entry name" value="Isochorismatase"/>
    <property type="match status" value="1"/>
</dbReference>
<dbReference type="GO" id="GO:0008936">
    <property type="term" value="F:nicotinamidase activity"/>
    <property type="evidence" value="ECO:0007669"/>
    <property type="project" value="UniProtKB-EC"/>
</dbReference>
<dbReference type="OrthoDB" id="1739143at2759"/>
<evidence type="ECO:0000313" key="9">
    <source>
        <dbReference type="EMBL" id="PKI83617.1"/>
    </source>
</evidence>
<proteinExistence type="inferred from homology"/>
<evidence type="ECO:0000256" key="1">
    <source>
        <dbReference type="ARBA" id="ARBA00006336"/>
    </source>
</evidence>
<keyword evidence="3" id="KW-0479">Metal-binding</keyword>
<keyword evidence="4" id="KW-0378">Hydrolase</keyword>
<dbReference type="InterPro" id="IPR000868">
    <property type="entry name" value="Isochorismatase-like_dom"/>
</dbReference>
<keyword evidence="10" id="KW-1185">Reference proteome</keyword>
<dbReference type="STRING" id="2020962.A0A2N1JAP8"/>
<evidence type="ECO:0000313" key="10">
    <source>
        <dbReference type="Proteomes" id="UP000232875"/>
    </source>
</evidence>
<evidence type="ECO:0000256" key="4">
    <source>
        <dbReference type="ARBA" id="ARBA00022801"/>
    </source>
</evidence>
<evidence type="ECO:0000259" key="8">
    <source>
        <dbReference type="Pfam" id="PF00857"/>
    </source>
</evidence>
<comment type="pathway">
    <text evidence="5">Cofactor biosynthesis; nicotinate biosynthesis; nicotinate from nicotinamide: step 1/1.</text>
</comment>
<feature type="domain" description="Isochorismatase-like" evidence="8">
    <location>
        <begin position="159"/>
        <end position="230"/>
    </location>
</feature>
<sequence length="231" mass="25902">MEYMTLRGSPLQPKEAAVVLAFGLCPHRFESCTTMRVALLVIDMQHDFIHGSRTDWDMIIASQDDHPEDHISFADTHNTEPFQERCVAHPIIPEATLLQMMWPKHCVQNTKGAEIVPSVKKALQSKQASGTPVYYVRKGQDARIDYYSAFASQEYVRFTELSKLLHSQQPCPIDTVVVCGIATDYCVKNTAIDACKFGFRTQVANDCIRGVFDATSSAALREMQAYGCEMV</sequence>
<dbReference type="EC" id="3.5.1.19" evidence="6"/>
<evidence type="ECO:0000256" key="5">
    <source>
        <dbReference type="ARBA" id="ARBA00037900"/>
    </source>
</evidence>
<gene>
    <name evidence="9" type="primary">PNC1</name>
    <name evidence="9" type="ORF">MVES_002450</name>
</gene>
<dbReference type="Proteomes" id="UP000232875">
    <property type="component" value="Unassembled WGS sequence"/>
</dbReference>
<comment type="similarity">
    <text evidence="1">Belongs to the isochorismatase family.</text>
</comment>
<name>A0A2N1JAP8_9BASI</name>